<sequence length="96" mass="10497">MISDCVEVDCLINDVRKDGIFYSMATVSQKIAAAIGVSILGNCMDWIGYNGQKATQTLYTQHGIAVLFIGVTCVCLLISIICMITNPLTKKDIKMF</sequence>
<comment type="caution">
    <text evidence="2">The sequence shown here is derived from an EMBL/GenBank/DDBJ whole genome shotgun (WGS) entry which is preliminary data.</text>
</comment>
<gene>
    <name evidence="2" type="ORF">C7U55_07180</name>
</gene>
<keyword evidence="1" id="KW-1133">Transmembrane helix</keyword>
<keyword evidence="3" id="KW-1185">Reference proteome</keyword>
<evidence type="ECO:0000313" key="2">
    <source>
        <dbReference type="EMBL" id="PST40387.1"/>
    </source>
</evidence>
<dbReference type="Pfam" id="PF13347">
    <property type="entry name" value="MFS_2"/>
    <property type="match status" value="1"/>
</dbReference>
<name>A0A2T3FYP1_9FIRM</name>
<dbReference type="EMBL" id="PYLP01000007">
    <property type="protein sequence ID" value="PST40387.1"/>
    <property type="molecule type" value="Genomic_DNA"/>
</dbReference>
<dbReference type="RefSeq" id="WP_106987988.1">
    <property type="nucleotide sequence ID" value="NZ_PYLP01000007.1"/>
</dbReference>
<dbReference type="InterPro" id="IPR036259">
    <property type="entry name" value="MFS_trans_sf"/>
</dbReference>
<dbReference type="SUPFAM" id="SSF103473">
    <property type="entry name" value="MFS general substrate transporter"/>
    <property type="match status" value="1"/>
</dbReference>
<dbReference type="GeneID" id="77470868"/>
<dbReference type="AlphaFoldDB" id="A0A2T3FYP1"/>
<organism evidence="2 3">
    <name type="scientific">Faecalibacillus faecis</name>
    <dbReference type="NCBI Taxonomy" id="1982628"/>
    <lineage>
        <taxon>Bacteria</taxon>
        <taxon>Bacillati</taxon>
        <taxon>Bacillota</taxon>
        <taxon>Erysipelotrichia</taxon>
        <taxon>Erysipelotrichales</taxon>
        <taxon>Coprobacillaceae</taxon>
        <taxon>Faecalibacillus</taxon>
    </lineage>
</organism>
<proteinExistence type="predicted"/>
<evidence type="ECO:0000256" key="1">
    <source>
        <dbReference type="SAM" id="Phobius"/>
    </source>
</evidence>
<feature type="transmembrane region" description="Helical" evidence="1">
    <location>
        <begin position="64"/>
        <end position="85"/>
    </location>
</feature>
<evidence type="ECO:0008006" key="4">
    <source>
        <dbReference type="Google" id="ProtNLM"/>
    </source>
</evidence>
<evidence type="ECO:0000313" key="3">
    <source>
        <dbReference type="Proteomes" id="UP000241201"/>
    </source>
</evidence>
<keyword evidence="1" id="KW-0812">Transmembrane</keyword>
<reference evidence="3" key="1">
    <citation type="submission" date="2018-03" db="EMBL/GenBank/DDBJ databases">
        <title>Lachnoclostridium SNUG30370 gen.nov., sp.nov., isolated from human faeces.</title>
        <authorList>
            <person name="Seo B."/>
            <person name="Jeon K."/>
            <person name="Ko G."/>
        </authorList>
    </citation>
    <scope>NUCLEOTIDE SEQUENCE [LARGE SCALE GENOMIC DNA]</scope>
    <source>
        <strain evidence="3">SNUG30370</strain>
    </source>
</reference>
<keyword evidence="1" id="KW-0472">Membrane</keyword>
<accession>A0A2T3FYP1</accession>
<protein>
    <recommendedName>
        <fullName evidence="4">Major facilitator superfamily (MFS) profile domain-containing protein</fullName>
    </recommendedName>
</protein>
<dbReference type="Proteomes" id="UP000241201">
    <property type="component" value="Unassembled WGS sequence"/>
</dbReference>